<dbReference type="EMBL" id="KZ679675">
    <property type="protein sequence ID" value="PTB60748.1"/>
    <property type="molecule type" value="Genomic_DNA"/>
</dbReference>
<evidence type="ECO:0000313" key="3">
    <source>
        <dbReference type="Proteomes" id="UP000241690"/>
    </source>
</evidence>
<dbReference type="Proteomes" id="UP000241690">
    <property type="component" value="Unassembled WGS sequence"/>
</dbReference>
<dbReference type="GeneID" id="36624112"/>
<feature type="region of interest" description="Disordered" evidence="1">
    <location>
        <begin position="139"/>
        <end position="160"/>
    </location>
</feature>
<accession>A0A2T4AUV4</accession>
<sequence length="611" mass="68510">MQNDSTLAAIIPANDSPWVIWEHPASESRLHSFLSYSADRSIFSSMEHMEKKSPACFEPSTSKDRILVKEKPSPLRIIKRCRSRNGYSGKNPKDSCLPSCFDVSPINSPPGALMWSEDGTLKIPRRRPKTIIEEKYMNDAAPDSRRSSQRSSFGHSTVIMDNNDSINEQDKKHRTPSFFRYPVKFTTFRRKRHSDKGNFENANEDATLLRCIPLKEGSVRLYSSSRASSRCTNNDPKNTYCSMDSSLLSDSSLPEKPGLVLSPYIRVESETMGISKGQQHLWAAVEVSGRLSTASNEPETEPQTTPCLDQDTCLRFGYLYDLTVDILPTPKSSLLQITCQQQFPITMFAGSSVLLLVHVMCQLGIGSSSSLSFAPKQHKHIRQRSDELMEDLELQLGDSLMTYMSIRVSYSHSAFPSRSTSVGAVEMSSFHTKLSTTAEAAITPHNALCPWSPHPRPVKSQLFPLIEHHWGPQKASDAMRQMLAQRSALSPDHDRALREGYEQHMAREPLHHPYTPTISPRQTSLQGTQQMRVKSRPSSHPLSVKRVSHDWEVGSRGVSDGRIPERVRSPYGDCNEDGEDDKSGKGQGQKHGTTGDNGKKNASLWTWATWF</sequence>
<feature type="compositionally biased region" description="Polar residues" evidence="1">
    <location>
        <begin position="149"/>
        <end position="160"/>
    </location>
</feature>
<gene>
    <name evidence="2" type="ORF">M431DRAFT_477179</name>
</gene>
<proteinExistence type="predicted"/>
<organism evidence="2 3">
    <name type="scientific">Trichoderma harzianum CBS 226.95</name>
    <dbReference type="NCBI Taxonomy" id="983964"/>
    <lineage>
        <taxon>Eukaryota</taxon>
        <taxon>Fungi</taxon>
        <taxon>Dikarya</taxon>
        <taxon>Ascomycota</taxon>
        <taxon>Pezizomycotina</taxon>
        <taxon>Sordariomycetes</taxon>
        <taxon>Hypocreomycetidae</taxon>
        <taxon>Hypocreales</taxon>
        <taxon>Hypocreaceae</taxon>
        <taxon>Trichoderma</taxon>
    </lineage>
</organism>
<keyword evidence="3" id="KW-1185">Reference proteome</keyword>
<feature type="region of interest" description="Disordered" evidence="1">
    <location>
        <begin position="508"/>
        <end position="611"/>
    </location>
</feature>
<protein>
    <submittedName>
        <fullName evidence="2">Uncharacterized protein</fullName>
    </submittedName>
</protein>
<name>A0A2T4AUV4_TRIHA</name>
<feature type="compositionally biased region" description="Polar residues" evidence="1">
    <location>
        <begin position="516"/>
        <end position="541"/>
    </location>
</feature>
<dbReference type="AlphaFoldDB" id="A0A2T4AUV4"/>
<evidence type="ECO:0000256" key="1">
    <source>
        <dbReference type="SAM" id="MobiDB-lite"/>
    </source>
</evidence>
<dbReference type="RefSeq" id="XP_024780425.1">
    <property type="nucleotide sequence ID" value="XM_024915543.1"/>
</dbReference>
<reference evidence="2 3" key="1">
    <citation type="submission" date="2016-07" db="EMBL/GenBank/DDBJ databases">
        <title>Multiple horizontal gene transfer events from other fungi enriched the ability of initially mycotrophic Trichoderma (Ascomycota) to feed on dead plant biomass.</title>
        <authorList>
            <consortium name="DOE Joint Genome Institute"/>
            <person name="Aerts A."/>
            <person name="Atanasova L."/>
            <person name="Chenthamara K."/>
            <person name="Zhang J."/>
            <person name="Grujic M."/>
            <person name="Henrissat B."/>
            <person name="Kuo A."/>
            <person name="Salamov A."/>
            <person name="Lipzen A."/>
            <person name="Labutti K."/>
            <person name="Barry K."/>
            <person name="Miao Y."/>
            <person name="Rahimi M.J."/>
            <person name="Shen Q."/>
            <person name="Grigoriev I.V."/>
            <person name="Kubicek C.P."/>
            <person name="Druzhinina I.S."/>
        </authorList>
    </citation>
    <scope>NUCLEOTIDE SEQUENCE [LARGE SCALE GENOMIC DNA]</scope>
    <source>
        <strain evidence="2 3">CBS 226.95</strain>
    </source>
</reference>
<evidence type="ECO:0000313" key="2">
    <source>
        <dbReference type="EMBL" id="PTB60748.1"/>
    </source>
</evidence>